<feature type="chain" id="PRO_5038056303" description="Dystroglycan-type cadherin-like domain-containing protein" evidence="1">
    <location>
        <begin position="19"/>
        <end position="304"/>
    </location>
</feature>
<feature type="signal peptide" evidence="1">
    <location>
        <begin position="1"/>
        <end position="18"/>
    </location>
</feature>
<evidence type="ECO:0000313" key="2">
    <source>
        <dbReference type="EMBL" id="GGX48016.1"/>
    </source>
</evidence>
<name>A0A918K4U0_9GAMM</name>
<sequence length="304" mass="33272">MSRLKAVALCMISGLVFTGCNSESSDSGSEDNPNPQIKDVGTHIRTNTLEYSANASANYTLSTQYVAHLSDDKGPDDIVLVEVEYSDCDCFEILHDTRAGADNDQIDENGLLTTSYWYNSTNLHHSSNLTNFTLRVVDRDGNVSSRQFHVTLPESNALDSADFIYSDSYTGSDKSSGYAALSDTEFVSGSIDTLGQTITLNFNLDDTRIESFYSVMCAPDADGGYDNHGSHFQEATGTLVNNGSNSLSLLWSDVAYSDSQFSDYNKQGAGVRFYAYSKPISDSGQLADRYMLSSITECIELQRN</sequence>
<evidence type="ECO:0000256" key="1">
    <source>
        <dbReference type="SAM" id="SignalP"/>
    </source>
</evidence>
<evidence type="ECO:0000313" key="3">
    <source>
        <dbReference type="Proteomes" id="UP000626148"/>
    </source>
</evidence>
<dbReference type="EMBL" id="BMXR01000003">
    <property type="protein sequence ID" value="GGX48016.1"/>
    <property type="molecule type" value="Genomic_DNA"/>
</dbReference>
<keyword evidence="1" id="KW-0732">Signal</keyword>
<dbReference type="PROSITE" id="PS51257">
    <property type="entry name" value="PROKAR_LIPOPROTEIN"/>
    <property type="match status" value="1"/>
</dbReference>
<proteinExistence type="predicted"/>
<comment type="caution">
    <text evidence="2">The sequence shown here is derived from an EMBL/GenBank/DDBJ whole genome shotgun (WGS) entry which is preliminary data.</text>
</comment>
<accession>A0A918K4U0</accession>
<reference evidence="2" key="2">
    <citation type="submission" date="2020-09" db="EMBL/GenBank/DDBJ databases">
        <authorList>
            <person name="Sun Q."/>
            <person name="Kim S."/>
        </authorList>
    </citation>
    <scope>NUCLEOTIDE SEQUENCE</scope>
    <source>
        <strain evidence="2">KCTC 22169</strain>
    </source>
</reference>
<gene>
    <name evidence="2" type="ORF">GCM10007392_13620</name>
</gene>
<dbReference type="RefSeq" id="WP_189607763.1">
    <property type="nucleotide sequence ID" value="NZ_BMXR01000003.1"/>
</dbReference>
<keyword evidence="3" id="KW-1185">Reference proteome</keyword>
<reference evidence="2" key="1">
    <citation type="journal article" date="2014" name="Int. J. Syst. Evol. Microbiol.">
        <title>Complete genome sequence of Corynebacterium casei LMG S-19264T (=DSM 44701T), isolated from a smear-ripened cheese.</title>
        <authorList>
            <consortium name="US DOE Joint Genome Institute (JGI-PGF)"/>
            <person name="Walter F."/>
            <person name="Albersmeier A."/>
            <person name="Kalinowski J."/>
            <person name="Ruckert C."/>
        </authorList>
    </citation>
    <scope>NUCLEOTIDE SEQUENCE</scope>
    <source>
        <strain evidence="2">KCTC 22169</strain>
    </source>
</reference>
<evidence type="ECO:0008006" key="4">
    <source>
        <dbReference type="Google" id="ProtNLM"/>
    </source>
</evidence>
<protein>
    <recommendedName>
        <fullName evidence="4">Dystroglycan-type cadherin-like domain-containing protein</fullName>
    </recommendedName>
</protein>
<organism evidence="2 3">
    <name type="scientific">Saccharospirillum salsuginis</name>
    <dbReference type="NCBI Taxonomy" id="418750"/>
    <lineage>
        <taxon>Bacteria</taxon>
        <taxon>Pseudomonadati</taxon>
        <taxon>Pseudomonadota</taxon>
        <taxon>Gammaproteobacteria</taxon>
        <taxon>Oceanospirillales</taxon>
        <taxon>Saccharospirillaceae</taxon>
        <taxon>Saccharospirillum</taxon>
    </lineage>
</organism>
<dbReference type="Proteomes" id="UP000626148">
    <property type="component" value="Unassembled WGS sequence"/>
</dbReference>
<dbReference type="AlphaFoldDB" id="A0A918K4U0"/>